<feature type="transmembrane region" description="Helical" evidence="1">
    <location>
        <begin position="127"/>
        <end position="146"/>
    </location>
</feature>
<keyword evidence="1" id="KW-0812">Transmembrane</keyword>
<dbReference type="InterPro" id="IPR009936">
    <property type="entry name" value="DUF1468"/>
</dbReference>
<dbReference type="AlphaFoldDB" id="A0A9X2PNZ4"/>
<dbReference type="Proteomes" id="UP001151088">
    <property type="component" value="Unassembled WGS sequence"/>
</dbReference>
<feature type="transmembrane region" description="Helical" evidence="1">
    <location>
        <begin position="102"/>
        <end position="120"/>
    </location>
</feature>
<feature type="transmembrane region" description="Helical" evidence="1">
    <location>
        <begin position="7"/>
        <end position="24"/>
    </location>
</feature>
<keyword evidence="1" id="KW-0472">Membrane</keyword>
<name>A0A9X2PNZ4_9HYPH</name>
<comment type="caution">
    <text evidence="3">The sequence shown here is derived from an EMBL/GenBank/DDBJ whole genome shotgun (WGS) entry which is preliminary data.</text>
</comment>
<proteinExistence type="predicted"/>
<evidence type="ECO:0000313" key="4">
    <source>
        <dbReference type="Proteomes" id="UP001151088"/>
    </source>
</evidence>
<dbReference type="Pfam" id="PF07331">
    <property type="entry name" value="TctB"/>
    <property type="match status" value="1"/>
</dbReference>
<feature type="transmembrane region" description="Helical" evidence="1">
    <location>
        <begin position="40"/>
        <end position="59"/>
    </location>
</feature>
<sequence>MTRQSTGDLIAGVGLTALGAYIVWESSAWKFFGPEGPGPGFFPIFYGGLIVVVAIYLAFRSLRVAPAEGIFADDEEKDPKGVWAALAAWVGLALAIPLMDIFGFMAGFGIFTFLLVRFIFGQSYLRAFIVAAAITVALHILFPVLLEVDLPEGMFWGA</sequence>
<keyword evidence="4" id="KW-1185">Reference proteome</keyword>
<accession>A0A9X2PNZ4</accession>
<keyword evidence="1" id="KW-1133">Transmembrane helix</keyword>
<evidence type="ECO:0000259" key="2">
    <source>
        <dbReference type="Pfam" id="PF07331"/>
    </source>
</evidence>
<evidence type="ECO:0000256" key="1">
    <source>
        <dbReference type="SAM" id="Phobius"/>
    </source>
</evidence>
<feature type="domain" description="DUF1468" evidence="2">
    <location>
        <begin position="10"/>
        <end position="151"/>
    </location>
</feature>
<reference evidence="3" key="1">
    <citation type="submission" date="2022-08" db="EMBL/GenBank/DDBJ databases">
        <authorList>
            <person name="Li F."/>
        </authorList>
    </citation>
    <scope>NUCLEOTIDE SEQUENCE</scope>
    <source>
        <strain evidence="3">MQZ15Z-1</strain>
    </source>
</reference>
<dbReference type="RefSeq" id="WP_258734341.1">
    <property type="nucleotide sequence ID" value="NZ_JANTHZ010000010.1"/>
</dbReference>
<gene>
    <name evidence="3" type="ORF">NVS89_19045</name>
</gene>
<dbReference type="EMBL" id="JANTHZ010000010">
    <property type="protein sequence ID" value="MCS0497188.1"/>
    <property type="molecule type" value="Genomic_DNA"/>
</dbReference>
<feature type="transmembrane region" description="Helical" evidence="1">
    <location>
        <begin position="80"/>
        <end position="96"/>
    </location>
</feature>
<protein>
    <submittedName>
        <fullName evidence="3">Tripartite tricarboxylate transporter TctB family protein</fullName>
    </submittedName>
</protein>
<evidence type="ECO:0000313" key="3">
    <source>
        <dbReference type="EMBL" id="MCS0497188.1"/>
    </source>
</evidence>
<organism evidence="3 4">
    <name type="scientific">Ancylobacter mangrovi</name>
    <dbReference type="NCBI Taxonomy" id="2972472"/>
    <lineage>
        <taxon>Bacteria</taxon>
        <taxon>Pseudomonadati</taxon>
        <taxon>Pseudomonadota</taxon>
        <taxon>Alphaproteobacteria</taxon>
        <taxon>Hyphomicrobiales</taxon>
        <taxon>Xanthobacteraceae</taxon>
        <taxon>Ancylobacter</taxon>
    </lineage>
</organism>